<gene>
    <name evidence="2" type="ORF">M441DRAFT_73395</name>
</gene>
<evidence type="ECO:0000313" key="2">
    <source>
        <dbReference type="EMBL" id="PTB36599.1"/>
    </source>
</evidence>
<sequence length="419" mass="46831">MEMRFIDVTERTTQGARQGKRKSSKNNSDRKNSSLFSSSSSSSSSSSQSSITKAVVRRRQQQQQHELLPSPTFNFPIPIESVAQVFFFRHYSVAGSIRLYESQRASRMSTLKMMGIVAVGMAGLAISKRDHGVMALARAKYGSTLLSINDAIKVREEVAKESTLAAVTMMARFEVMGCIIKRTSVSAHIRKIVQSYPLFKLDAQVEPATRLFDIVCKLADLHSCQVTQVTERVSTAMSIEKELLAWKSDLPENWKYSLDENKLDKAYGPSCHVYASPWQSHIWTHYRICRHVAHSVLLQYLDTLALPIAKAHPALIEACASQREASREIQSIMMRDLCASMPYILGFYDKTKGDNMLFPQHSGVFGLLGSIQAMVGVAGIFEQDVGWLCVMLKYIGSRLGIGQALVMERCLKAQRADMI</sequence>
<protein>
    <submittedName>
        <fullName evidence="2">Uncharacterized protein</fullName>
    </submittedName>
</protein>
<dbReference type="Proteomes" id="UP000240493">
    <property type="component" value="Unassembled WGS sequence"/>
</dbReference>
<proteinExistence type="predicted"/>
<dbReference type="STRING" id="1042311.A0A2T3YVL3"/>
<evidence type="ECO:0000256" key="1">
    <source>
        <dbReference type="SAM" id="MobiDB-lite"/>
    </source>
</evidence>
<organism evidence="2 3">
    <name type="scientific">Trichoderma asperellum (strain ATCC 204424 / CBS 433.97 / NBRC 101777)</name>
    <dbReference type="NCBI Taxonomy" id="1042311"/>
    <lineage>
        <taxon>Eukaryota</taxon>
        <taxon>Fungi</taxon>
        <taxon>Dikarya</taxon>
        <taxon>Ascomycota</taxon>
        <taxon>Pezizomycotina</taxon>
        <taxon>Sordariomycetes</taxon>
        <taxon>Hypocreomycetidae</taxon>
        <taxon>Hypocreales</taxon>
        <taxon>Hypocreaceae</taxon>
        <taxon>Trichoderma</taxon>
    </lineage>
</organism>
<feature type="compositionally biased region" description="Basic and acidic residues" evidence="1">
    <location>
        <begin position="1"/>
        <end position="10"/>
    </location>
</feature>
<evidence type="ECO:0000313" key="3">
    <source>
        <dbReference type="Proteomes" id="UP000240493"/>
    </source>
</evidence>
<accession>A0A2T3YVL3</accession>
<dbReference type="OrthoDB" id="4220372at2759"/>
<dbReference type="CDD" id="cd12148">
    <property type="entry name" value="fungal_TF_MHR"/>
    <property type="match status" value="1"/>
</dbReference>
<dbReference type="PANTHER" id="PTHR38791">
    <property type="entry name" value="ZN(II)2CYS6 TRANSCRIPTION FACTOR (EUROFUNG)-RELATED-RELATED"/>
    <property type="match status" value="1"/>
</dbReference>
<dbReference type="EMBL" id="KZ679270">
    <property type="protein sequence ID" value="PTB36599.1"/>
    <property type="molecule type" value="Genomic_DNA"/>
</dbReference>
<feature type="region of interest" description="Disordered" evidence="1">
    <location>
        <begin position="1"/>
        <end position="70"/>
    </location>
</feature>
<reference evidence="2 3" key="1">
    <citation type="submission" date="2016-07" db="EMBL/GenBank/DDBJ databases">
        <title>Multiple horizontal gene transfer events from other fungi enriched the ability of initially mycotrophic Trichoderma (Ascomycota) to feed on dead plant biomass.</title>
        <authorList>
            <consortium name="DOE Joint Genome Institute"/>
            <person name="Aerts A."/>
            <person name="Atanasova L."/>
            <person name="Chenthamara K."/>
            <person name="Zhang J."/>
            <person name="Grujic M."/>
            <person name="Henrissat B."/>
            <person name="Kuo A."/>
            <person name="Salamov A."/>
            <person name="Lipzen A."/>
            <person name="Labutti K."/>
            <person name="Barry K."/>
            <person name="Miao Y."/>
            <person name="Rahimi M.J."/>
            <person name="Shen Q."/>
            <person name="Grigoriev I.V."/>
            <person name="Kubicek C.P."/>
            <person name="Druzhinina I.S."/>
        </authorList>
    </citation>
    <scope>NUCLEOTIDE SEQUENCE [LARGE SCALE GENOMIC DNA]</scope>
    <source>
        <strain evidence="2 3">CBS 433.97</strain>
    </source>
</reference>
<dbReference type="InterPro" id="IPR053175">
    <property type="entry name" value="DHMBA_Reg_Transcription_Factor"/>
</dbReference>
<dbReference type="AlphaFoldDB" id="A0A2T3YVL3"/>
<name>A0A2T3YVL3_TRIA4</name>
<keyword evidence="3" id="KW-1185">Reference proteome</keyword>
<feature type="compositionally biased region" description="Low complexity" evidence="1">
    <location>
        <begin position="33"/>
        <end position="50"/>
    </location>
</feature>